<accession>A0AAP8SW94</accession>
<dbReference type="CDD" id="cd03398">
    <property type="entry name" value="PAP2_haloperoxidase"/>
    <property type="match status" value="1"/>
</dbReference>
<evidence type="ECO:0000259" key="2">
    <source>
        <dbReference type="Pfam" id="PF21167"/>
    </source>
</evidence>
<evidence type="ECO:0008006" key="6">
    <source>
        <dbReference type="Google" id="ProtNLM"/>
    </source>
</evidence>
<feature type="domain" description="Vanadium-dependent haloperoxidase NapH1-like second helical-bundle" evidence="3">
    <location>
        <begin position="315"/>
        <end position="505"/>
    </location>
</feature>
<proteinExistence type="predicted"/>
<dbReference type="InterPro" id="IPR049283">
    <property type="entry name" value="DUF6851"/>
</dbReference>
<dbReference type="SUPFAM" id="SSF48317">
    <property type="entry name" value="Acid phosphatase/Vanadium-dependent haloperoxidase"/>
    <property type="match status" value="1"/>
</dbReference>
<dbReference type="Pfam" id="PF21167">
    <property type="entry name" value="DUF6851"/>
    <property type="match status" value="1"/>
</dbReference>
<protein>
    <recommendedName>
        <fullName evidence="6">Vanadium-dependent haloperoxidase</fullName>
    </recommendedName>
</protein>
<dbReference type="InterPro" id="IPR016119">
    <property type="entry name" value="Br/Cl_peroxidase_C"/>
</dbReference>
<evidence type="ECO:0000313" key="4">
    <source>
        <dbReference type="EMBL" id="PMP09667.1"/>
    </source>
</evidence>
<dbReference type="Gene3D" id="1.10.606.10">
    <property type="entry name" value="Vanadium-containing Chloroperoxidase, domain 2"/>
    <property type="match status" value="1"/>
</dbReference>
<dbReference type="AlphaFoldDB" id="A0AAP8SW94"/>
<name>A0AAP8SW94_9VIBR</name>
<dbReference type="Proteomes" id="UP000235611">
    <property type="component" value="Unassembled WGS sequence"/>
</dbReference>
<evidence type="ECO:0000256" key="1">
    <source>
        <dbReference type="SAM" id="SignalP"/>
    </source>
</evidence>
<dbReference type="InterPro" id="IPR055161">
    <property type="entry name" value="NapH1-like_2nd"/>
</dbReference>
<feature type="chain" id="PRO_5042920788" description="Vanadium-dependent haloperoxidase" evidence="1">
    <location>
        <begin position="28"/>
        <end position="506"/>
    </location>
</feature>
<evidence type="ECO:0000259" key="3">
    <source>
        <dbReference type="Pfam" id="PF22778"/>
    </source>
</evidence>
<comment type="caution">
    <text evidence="4">The sequence shown here is derived from an EMBL/GenBank/DDBJ whole genome shotgun (WGS) entry which is preliminary data.</text>
</comment>
<feature type="domain" description="DUF6851" evidence="2">
    <location>
        <begin position="69"/>
        <end position="206"/>
    </location>
</feature>
<dbReference type="PANTHER" id="PTHR34599:SF2">
    <property type="entry name" value="TRAF-TYPE DOMAIN-CONTAINING PROTEIN"/>
    <property type="match status" value="1"/>
</dbReference>
<organism evidence="4 5">
    <name type="scientific">Vibrio breoganii</name>
    <dbReference type="NCBI Taxonomy" id="553239"/>
    <lineage>
        <taxon>Bacteria</taxon>
        <taxon>Pseudomonadati</taxon>
        <taxon>Pseudomonadota</taxon>
        <taxon>Gammaproteobacteria</taxon>
        <taxon>Vibrionales</taxon>
        <taxon>Vibrionaceae</taxon>
        <taxon>Vibrio</taxon>
    </lineage>
</organism>
<feature type="signal peptide" evidence="1">
    <location>
        <begin position="1"/>
        <end position="27"/>
    </location>
</feature>
<gene>
    <name evidence="4" type="ORF">BCS93_12325</name>
</gene>
<dbReference type="InterPro" id="IPR052559">
    <property type="entry name" value="V-haloperoxidase"/>
</dbReference>
<dbReference type="PANTHER" id="PTHR34599">
    <property type="entry name" value="PEROXIDASE-RELATED"/>
    <property type="match status" value="1"/>
</dbReference>
<dbReference type="EMBL" id="MDBO01000083">
    <property type="protein sequence ID" value="PMP09667.1"/>
    <property type="molecule type" value="Genomic_DNA"/>
</dbReference>
<dbReference type="GO" id="GO:0004601">
    <property type="term" value="F:peroxidase activity"/>
    <property type="evidence" value="ECO:0007669"/>
    <property type="project" value="InterPro"/>
</dbReference>
<evidence type="ECO:0000313" key="5">
    <source>
        <dbReference type="Proteomes" id="UP000235611"/>
    </source>
</evidence>
<dbReference type="Pfam" id="PF22778">
    <property type="entry name" value="VCPO_2nd"/>
    <property type="match status" value="1"/>
</dbReference>
<reference evidence="5" key="1">
    <citation type="submission" date="2016-07" db="EMBL/GenBank/DDBJ databases">
        <title>Nontailed viruses are major unrecognized killers of bacteria in the ocean.</title>
        <authorList>
            <person name="Kauffman K."/>
            <person name="Hussain F."/>
            <person name="Yang J."/>
            <person name="Arevalo P."/>
            <person name="Brown J."/>
            <person name="Cutler M."/>
            <person name="Kelly L."/>
            <person name="Polz M.F."/>
        </authorList>
    </citation>
    <scope>NUCLEOTIDE SEQUENCE [LARGE SCALE GENOMIC DNA]</scope>
    <source>
        <strain evidence="5">10N.222.49.A5</strain>
    </source>
</reference>
<sequence>MDMNRTSLSSIVTTGLFTAFFSTSSQAFECPAGAPNICAPATVIDNTVPRLLSTVSPGDAPIILRTTTMITAAWFDAIAPYSESTVGVHSNLGRIESNYGDSDRNIAIMYASHKVLNSLMPQYAADWDQMLLSLGLDPYNQSTDLNTPVGVGNTAGNAVVTTRVQDGMNQLGTDCNIYKVRPYSDCSGYKPTNKAEKLVNPRKWQPDTLTSGGGIFFSQQFVTPQYGQTTPFSYDQPTLMAPIPIKSYAVTPGGTPLQKYRNQANEVLHAQLELTDEQKLLAEFYDNKIISLGFSTLAASIYHQLTLEQFVQLDFLVNVAAFDTGISIWDNKRHYDAVRPFSAIAYIYGSQPISAWGGPGKGNVNDMPGSDWRPYLQSANHPEYPSASASFCRAHATSTKRYLREIVGLNKKRSNDLSFWTPDLLPPEFNVLQKPAGSSVVEPGVTPASELTLGWKTWDDFSDDCGISRLWAGVHFYDSIPAGQDIGQSIGSDAFDWLETHINGNP</sequence>
<keyword evidence="1" id="KW-0732">Signal</keyword>
<dbReference type="InterPro" id="IPR036938">
    <property type="entry name" value="PAP2/HPO_sf"/>
</dbReference>